<sequence>MRRSVARAGARIGTLARYSREAWGWIGRQFLPPRLFVDAGWYAHRYLGESPIDPFRHYMQEGWKRDHQPNPFFAAAWYRQKYGCAGNPLLHYIRRGPRNPHPLFDARWYLARYPDVAAHGVDPLLHFLQFGRREGRGPHPLFDVEWYVARYGAQGAGDDPFRHYLEKGAAARLDPHPAFDARWYAENNPDVGADRCALAHFVEEGALAGRSPHPFFDADWYLRAYPDIRLAKVNPLVHYLQCGATELRDPHPHFQTRWYCDAWPDAKQTNALTHFLTRADHSAAKPNAVFDAPWYARKYGHLMHEGETPFAHFLRIGRFAGLQPGPFFDPRARRNAPHAADPTAAILNEARHGREIDGVAKGRGLLAPLVVAPVAPQSLAAPMRIAVHLHAYYPDLASGLLSALAAIPIPFDLFVTTADDANRETLARLASRLPGRKGLDIKVTPNRGRDIAPFIVGCGEALAAYDLILHLHTKKSPHNAELSGWLDYLLDNLLGAPENVAGVIELFRKAPELGILYPASYAPVRRFMRLGGNAAPVESILARLGMRMEELDPLIHASFPSGSMLWMRGAVMERLTQLGLGFEDFPPEAGQDDGTIAHAIERLFPLFALRANLDAVPFIRGDGACDEAGGWRASALDGCDVAILDHDIGGGASTFLESLIPAYLEEKRAVMRIYRDRALGRLIYQQMRDGATRYFIAPEGETLGQALRRCRPREALINSLYGADGEIGGAIAALAELKDTAGLVVRLMVHDFHLACPSQHLLDQAQGYCGLPAVDTPACRRCVRENENIDAAWRGSFRLTTWRLQSQALIDLCDEVRFFDPSGAEILSRVLDIPPHKSRLAPHIRPKTLRRVNIRNVEKLTIGVPGTLTHAKGVDAVNALAHYMREQNLDGEIVVIGEARAAVHPDVRVHGAYQVGMLPDIVESCGVNVMLIATIVPETFCYTLSEAMEMQMPIVAFDLGAQGNRLRDYARGMLAPAAASAPELYDLLSRCRSRHAAACAGA</sequence>
<evidence type="ECO:0000313" key="1">
    <source>
        <dbReference type="EMBL" id="GLI93038.1"/>
    </source>
</evidence>
<protein>
    <submittedName>
        <fullName evidence="1">Uncharacterized protein</fullName>
    </submittedName>
</protein>
<gene>
    <name evidence="1" type="ORF">LMG27198_20300</name>
</gene>
<accession>A0A9W6LRZ4</accession>
<dbReference type="Pfam" id="PF13692">
    <property type="entry name" value="Glyco_trans_1_4"/>
    <property type="match status" value="1"/>
</dbReference>
<dbReference type="AlphaFoldDB" id="A0A9W6LRZ4"/>
<name>A0A9W6LRZ4_9HYPH</name>
<dbReference type="EMBL" id="BSEC01000001">
    <property type="protein sequence ID" value="GLI93038.1"/>
    <property type="molecule type" value="Genomic_DNA"/>
</dbReference>
<dbReference type="InterPro" id="IPR007739">
    <property type="entry name" value="RgpF"/>
</dbReference>
<keyword evidence="2" id="KW-1185">Reference proteome</keyword>
<dbReference type="Pfam" id="PF05045">
    <property type="entry name" value="RgpF"/>
    <property type="match status" value="1"/>
</dbReference>
<dbReference type="Gene3D" id="3.40.50.2000">
    <property type="entry name" value="Glycogen Phosphorylase B"/>
    <property type="match status" value="1"/>
</dbReference>
<proteinExistence type="predicted"/>
<dbReference type="RefSeq" id="WP_281802614.1">
    <property type="nucleotide sequence ID" value="NZ_BSEC01000001.1"/>
</dbReference>
<comment type="caution">
    <text evidence="1">The sequence shown here is derived from an EMBL/GenBank/DDBJ whole genome shotgun (WGS) entry which is preliminary data.</text>
</comment>
<evidence type="ECO:0000313" key="2">
    <source>
        <dbReference type="Proteomes" id="UP001144323"/>
    </source>
</evidence>
<organism evidence="1 2">
    <name type="scientific">Methylocystis echinoides</name>
    <dbReference type="NCBI Taxonomy" id="29468"/>
    <lineage>
        <taxon>Bacteria</taxon>
        <taxon>Pseudomonadati</taxon>
        <taxon>Pseudomonadota</taxon>
        <taxon>Alphaproteobacteria</taxon>
        <taxon>Hyphomicrobiales</taxon>
        <taxon>Methylocystaceae</taxon>
        <taxon>Methylocystis</taxon>
    </lineage>
</organism>
<dbReference type="SUPFAM" id="SSF53756">
    <property type="entry name" value="UDP-Glycosyltransferase/glycogen phosphorylase"/>
    <property type="match status" value="1"/>
</dbReference>
<dbReference type="Proteomes" id="UP001144323">
    <property type="component" value="Unassembled WGS sequence"/>
</dbReference>
<reference evidence="1" key="1">
    <citation type="journal article" date="2023" name="Int. J. Syst. Evol. Microbiol.">
        <title>Methylocystis iwaonis sp. nov., a type II methane-oxidizing bacterium from surface soil of a rice paddy field in Japan, and emended description of the genus Methylocystis (ex Whittenbury et al. 1970) Bowman et al. 1993.</title>
        <authorList>
            <person name="Kaise H."/>
            <person name="Sawadogo J.B."/>
            <person name="Alam M.S."/>
            <person name="Ueno C."/>
            <person name="Dianou D."/>
            <person name="Shinjo R."/>
            <person name="Asakawa S."/>
        </authorList>
    </citation>
    <scope>NUCLEOTIDE SEQUENCE</scope>
    <source>
        <strain evidence="1">LMG27198</strain>
    </source>
</reference>